<dbReference type="Proteomes" id="UP001527882">
    <property type="component" value="Unassembled WGS sequence"/>
</dbReference>
<evidence type="ECO:0000256" key="3">
    <source>
        <dbReference type="SAM" id="SignalP"/>
    </source>
</evidence>
<dbReference type="InterPro" id="IPR011330">
    <property type="entry name" value="Glyco_hydro/deAcase_b/a-brl"/>
</dbReference>
<proteinExistence type="predicted"/>
<dbReference type="PANTHER" id="PTHR34216:SF3">
    <property type="entry name" value="POLY-BETA-1,6-N-ACETYL-D-GLUCOSAMINE N-DEACETYLASE"/>
    <property type="match status" value="1"/>
</dbReference>
<dbReference type="PROSITE" id="PS51677">
    <property type="entry name" value="NODB"/>
    <property type="match status" value="1"/>
</dbReference>
<comment type="caution">
    <text evidence="5">The sequence shown here is derived from an EMBL/GenBank/DDBJ whole genome shotgun (WGS) entry which is preliminary data.</text>
</comment>
<name>A0ABT4Q967_9BACL</name>
<evidence type="ECO:0000313" key="6">
    <source>
        <dbReference type="Proteomes" id="UP001527882"/>
    </source>
</evidence>
<dbReference type="RefSeq" id="WP_269881927.1">
    <property type="nucleotide sequence ID" value="NZ_JAQAGZ010000008.1"/>
</dbReference>
<evidence type="ECO:0000313" key="5">
    <source>
        <dbReference type="EMBL" id="MCZ8513408.1"/>
    </source>
</evidence>
<evidence type="ECO:0000256" key="1">
    <source>
        <dbReference type="ARBA" id="ARBA00004613"/>
    </source>
</evidence>
<feature type="signal peptide" evidence="3">
    <location>
        <begin position="1"/>
        <end position="25"/>
    </location>
</feature>
<dbReference type="InterPro" id="IPR002509">
    <property type="entry name" value="NODB_dom"/>
</dbReference>
<reference evidence="5 6" key="1">
    <citation type="submission" date="2022-12" db="EMBL/GenBank/DDBJ databases">
        <title>Draft genome sequence of Paenibacillus sp. dW9.</title>
        <authorList>
            <person name="Choi E.-W."/>
            <person name="Kim D.-U."/>
        </authorList>
    </citation>
    <scope>NUCLEOTIDE SEQUENCE [LARGE SCALE GENOMIC DNA]</scope>
    <source>
        <strain evidence="6">dW9</strain>
    </source>
</reference>
<dbReference type="PANTHER" id="PTHR34216">
    <property type="match status" value="1"/>
</dbReference>
<keyword evidence="2 3" id="KW-0732">Signal</keyword>
<evidence type="ECO:0000259" key="4">
    <source>
        <dbReference type="PROSITE" id="PS51677"/>
    </source>
</evidence>
<keyword evidence="6" id="KW-1185">Reference proteome</keyword>
<feature type="chain" id="PRO_5046901537" evidence="3">
    <location>
        <begin position="26"/>
        <end position="383"/>
    </location>
</feature>
<organism evidence="5 6">
    <name type="scientific">Paenibacillus gyeongsangnamensis</name>
    <dbReference type="NCBI Taxonomy" id="3388067"/>
    <lineage>
        <taxon>Bacteria</taxon>
        <taxon>Bacillati</taxon>
        <taxon>Bacillota</taxon>
        <taxon>Bacilli</taxon>
        <taxon>Bacillales</taxon>
        <taxon>Paenibacillaceae</taxon>
        <taxon>Paenibacillus</taxon>
    </lineage>
</organism>
<dbReference type="CDD" id="cd10918">
    <property type="entry name" value="CE4_NodB_like_5s_6s"/>
    <property type="match status" value="1"/>
</dbReference>
<dbReference type="EMBL" id="JAQAGZ010000008">
    <property type="protein sequence ID" value="MCZ8513408.1"/>
    <property type="molecule type" value="Genomic_DNA"/>
</dbReference>
<feature type="domain" description="NodB homology" evidence="4">
    <location>
        <begin position="91"/>
        <end position="383"/>
    </location>
</feature>
<gene>
    <name evidence="5" type="ORF">O9H85_13410</name>
</gene>
<dbReference type="SUPFAM" id="SSF88713">
    <property type="entry name" value="Glycoside hydrolase/deacetylase"/>
    <property type="match status" value="1"/>
</dbReference>
<dbReference type="InterPro" id="IPR051398">
    <property type="entry name" value="Polysacch_Deacetylase"/>
</dbReference>
<dbReference type="Gene3D" id="3.20.20.370">
    <property type="entry name" value="Glycoside hydrolase/deacetylase"/>
    <property type="match status" value="1"/>
</dbReference>
<sequence length="383" mass="41998">MNKLLAKASALTLLGLCLLLPSLQAAKTAVMYKDQVAVIVYHHIDDDAKSGGTITTKLFKDQLQYLKGKGYQFITLKQFKAFMNGSMVPNNAVLVTFDDGYESFYTNAYPVLKSMRIPAVNFIITGDLDNPLASYIPSMSRDEIIEMTSDTNFIDAQCHTNSFHYKLADGNAALIGRMTTDGRKETDEEYKRRVASDTKACISKLSELYPEDIDSYAYPYGIFDKNAVGYIQQEGIKFAFTVVPEMTTRQLDPMQLPRINAGSSFITPEGLHNAIQRRIVSLAPPAGDVPLAETMIQLGGNAVISADGKVTIQYQQLSWIGASGSSKLTAADGRTLTLSKPLSGKGKQILIALQDLEQAIGFGIVYNPSVQSFSVQQTPSVRR</sequence>
<evidence type="ECO:0000256" key="2">
    <source>
        <dbReference type="ARBA" id="ARBA00022729"/>
    </source>
</evidence>
<comment type="subcellular location">
    <subcellularLocation>
        <location evidence="1">Secreted</location>
    </subcellularLocation>
</comment>
<accession>A0ABT4Q967</accession>
<dbReference type="Pfam" id="PF01522">
    <property type="entry name" value="Polysacc_deac_1"/>
    <property type="match status" value="1"/>
</dbReference>
<protein>
    <submittedName>
        <fullName evidence="5">Polysaccharide deacetylase family protein</fullName>
    </submittedName>
</protein>